<evidence type="ECO:0000313" key="2">
    <source>
        <dbReference type="Proteomes" id="UP000507470"/>
    </source>
</evidence>
<dbReference type="Proteomes" id="UP000507470">
    <property type="component" value="Unassembled WGS sequence"/>
</dbReference>
<accession>A0A6J8BCZ6</accession>
<sequence>MSPEERYLRSVYLNYQVCTDVVRHYFDGLHPPTSLVQYLLDQRTKFENAEKKIPNYQWIKLYPEVLFRADVHIAEKYIDSYDRTDLNDYKEFAERINTIFTCLFDSVDGDQKVKVVNLSRFESGEVLASAEITSQYNPDDRNIKQTLEATVNSGHVDASIETSPDGFSFAKQGVSDMYKMEINLTKVNAAALALKDTKEFRIMAKTLERILLLLFDTVPGTQSVEVEEFRNFTSDCATAICKLTSENHKDDKRLEEAISIPTSEGRLGKTLKTTCTPKGFSFKEVIVFAAEINVKEKFSKTLENSNSNEFKAFANRVQPIIKGLYDTVTGEQDVEIVKCKQGPSDTVLVLFHLISHENNDEEGLRAVTESKIRTESLTLSYGITDDGFSFETNKCMFEFTLRLAEKYSDSKDLTNPKSEAFKSFKEKVQPEILRLYDSVCGCQEIDILRYKIESSGAAHSIIFKLTSIDCSDESKLKEPIEIQIQTGQLGSSLKVCATDLHFEKLTETGNYIR</sequence>
<organism evidence="1 2">
    <name type="scientific">Mytilus coruscus</name>
    <name type="common">Sea mussel</name>
    <dbReference type="NCBI Taxonomy" id="42192"/>
    <lineage>
        <taxon>Eukaryota</taxon>
        <taxon>Metazoa</taxon>
        <taxon>Spiralia</taxon>
        <taxon>Lophotrochozoa</taxon>
        <taxon>Mollusca</taxon>
        <taxon>Bivalvia</taxon>
        <taxon>Autobranchia</taxon>
        <taxon>Pteriomorphia</taxon>
        <taxon>Mytilida</taxon>
        <taxon>Mytiloidea</taxon>
        <taxon>Mytilidae</taxon>
        <taxon>Mytilinae</taxon>
        <taxon>Mytilus</taxon>
    </lineage>
</organism>
<reference evidence="1 2" key="1">
    <citation type="submission" date="2020-06" db="EMBL/GenBank/DDBJ databases">
        <authorList>
            <person name="Li R."/>
            <person name="Bekaert M."/>
        </authorList>
    </citation>
    <scope>NUCLEOTIDE SEQUENCE [LARGE SCALE GENOMIC DNA]</scope>
    <source>
        <strain evidence="2">wild</strain>
    </source>
</reference>
<gene>
    <name evidence="1" type="ORF">MCOR_17087</name>
</gene>
<keyword evidence="2" id="KW-1185">Reference proteome</keyword>
<dbReference type="OrthoDB" id="6147437at2759"/>
<evidence type="ECO:0000313" key="1">
    <source>
        <dbReference type="EMBL" id="CAC5381180.1"/>
    </source>
</evidence>
<protein>
    <submittedName>
        <fullName evidence="1">Uncharacterized protein</fullName>
    </submittedName>
</protein>
<name>A0A6J8BCZ6_MYTCO</name>
<proteinExistence type="predicted"/>
<dbReference type="AlphaFoldDB" id="A0A6J8BCZ6"/>
<dbReference type="EMBL" id="CACVKT020003009">
    <property type="protein sequence ID" value="CAC5381180.1"/>
    <property type="molecule type" value="Genomic_DNA"/>
</dbReference>